<dbReference type="AlphaFoldDB" id="A0A3A3ZM74"/>
<organism evidence="1 2">
    <name type="scientific">Vallicoccus soli</name>
    <dbReference type="NCBI Taxonomy" id="2339232"/>
    <lineage>
        <taxon>Bacteria</taxon>
        <taxon>Bacillati</taxon>
        <taxon>Actinomycetota</taxon>
        <taxon>Actinomycetes</taxon>
        <taxon>Motilibacterales</taxon>
        <taxon>Vallicoccaceae</taxon>
        <taxon>Vallicoccus</taxon>
    </lineage>
</organism>
<reference evidence="1 2" key="1">
    <citation type="submission" date="2018-09" db="EMBL/GenBank/DDBJ databases">
        <title>YIM 75000 draft genome.</title>
        <authorList>
            <person name="Tang S."/>
            <person name="Feng Y."/>
        </authorList>
    </citation>
    <scope>NUCLEOTIDE SEQUENCE [LARGE SCALE GENOMIC DNA]</scope>
    <source>
        <strain evidence="1 2">YIM 75000</strain>
    </source>
</reference>
<accession>A0A3A3ZM74</accession>
<name>A0A3A3ZM74_9ACTN</name>
<comment type="caution">
    <text evidence="1">The sequence shown here is derived from an EMBL/GenBank/DDBJ whole genome shotgun (WGS) entry which is preliminary data.</text>
</comment>
<proteinExistence type="predicted"/>
<evidence type="ECO:0000313" key="2">
    <source>
        <dbReference type="Proteomes" id="UP000265614"/>
    </source>
</evidence>
<protein>
    <submittedName>
        <fullName evidence="1">Uncharacterized protein</fullName>
    </submittedName>
</protein>
<dbReference type="Proteomes" id="UP000265614">
    <property type="component" value="Unassembled WGS sequence"/>
</dbReference>
<dbReference type="EMBL" id="QZEZ01000001">
    <property type="protein sequence ID" value="RJK97651.1"/>
    <property type="molecule type" value="Genomic_DNA"/>
</dbReference>
<keyword evidence="2" id="KW-1185">Reference proteome</keyword>
<sequence length="165" mass="16697">MAGAGPWVVRGGEAVRPAPEVLHELRPDGLTERSVGRVLGPSAGGGWFVAFVGGGYAGVPGLLGGADLVPVELDDPFRHGLGTDPPLAAVRALLERHDPDGTGGGSYALTAALLAEHLRALGTVGWAARDAAADLWAVRRVAGSAVAPGAAPPRPLLADLAALRW</sequence>
<gene>
    <name evidence="1" type="ORF">D5H78_01110</name>
</gene>
<evidence type="ECO:0000313" key="1">
    <source>
        <dbReference type="EMBL" id="RJK97651.1"/>
    </source>
</evidence>